<evidence type="ECO:0000256" key="2">
    <source>
        <dbReference type="SAM" id="SignalP"/>
    </source>
</evidence>
<feature type="domain" description="Glycoside hydrolase GH146 substrate-binding" evidence="5">
    <location>
        <begin position="671"/>
        <end position="805"/>
    </location>
</feature>
<evidence type="ECO:0000259" key="3">
    <source>
        <dbReference type="Pfam" id="PF07944"/>
    </source>
</evidence>
<accession>A0ABV6B8Z8</accession>
<dbReference type="Pfam" id="PF07944">
    <property type="entry name" value="Beta-AFase-like_GH127_cat"/>
    <property type="match status" value="1"/>
</dbReference>
<dbReference type="SUPFAM" id="SSF48208">
    <property type="entry name" value="Six-hairpin glycosidases"/>
    <property type="match status" value="1"/>
</dbReference>
<feature type="domain" description="Non-reducing end beta-L-arabinofuranosidase-like GH127 catalytic" evidence="3">
    <location>
        <begin position="34"/>
        <end position="418"/>
    </location>
</feature>
<dbReference type="Pfam" id="PF16375">
    <property type="entry name" value="DUF4986"/>
    <property type="match status" value="1"/>
</dbReference>
<feature type="domain" description="Non-reducing end beta-L-arabinofuranosidase-like GH127 middle" evidence="6">
    <location>
        <begin position="429"/>
        <end position="524"/>
    </location>
</feature>
<comment type="caution">
    <text evidence="7">The sequence shown here is derived from an EMBL/GenBank/DDBJ whole genome shotgun (WGS) entry which is preliminary data.</text>
</comment>
<dbReference type="Pfam" id="PF20736">
    <property type="entry name" value="Glyco_hydro127M"/>
    <property type="match status" value="1"/>
</dbReference>
<feature type="compositionally biased region" description="Polar residues" evidence="1">
    <location>
        <begin position="695"/>
        <end position="705"/>
    </location>
</feature>
<dbReference type="InterPro" id="IPR032275">
    <property type="entry name" value="DUF4986"/>
</dbReference>
<sequence>MRLIRFGFALLLASALSLTANAEAPAVQPFGLTQVRLTAGPFYQAQQTNLQYLRDLDINRLLAPFEREAGLTPQAAGYGNWEHSGLDGHIGGHYLSALALAVAATGDAGLDARLDTLLQRLGAVQQAYGSGTDAGYLGGIPGSRLLWQQIRAGQINSDLFSLNQRWVPLYNLHKTFAGLADVWLLTRKPQAKVLLLQLGQWFLRVNATLTDAQIQQLLISEHGGINEALVDLAQISGDSAYLLLARRYSQQSLLQPLLAKKDQLSGLHANTQIPKVIGFWRVGAGAGLPEWQQAAQFFYQTVTERRSVVIGGNSVREHFHQTDDFRPMLEDVEGPETCNTYNMLKLAKLLYLQSGDARYLSFYERASYNHILASQHPQHGGLVYFTPLRAGHYRMYSSHDQSMWCCVGSGLENHSKYAELIYARADQELLVNLFIPSTLAWPEQGLKLALETAFPDDIQVKLHVLQAPASGEIQQISIRRPSWQGAPLQLRRNGKAVNTREARPGYVTVDLALRAGDVLSFTLDPLLRLEQLPGRQTGDQQANYAVLYGPIALAQPLPPLQGEQLRFVADDSRMGHIAAGALCPEGAAPLLVGEPTAFLQNLRRLPGLLAFAAPGLQVARPQIWQQQPVAQLVPFFRVHDQRYQIYLQQVASDAYPAFVAAATARADAEAALARRTLDQIKPGQQQPEVEHQYQGADSQSGNNNGRHWRDSRAWFSYQLTAPAEQDLILRLEYFSGDAGRQFSVLLNDQLLADVTLQPQLKTGVYSIDYAIAKTLLQRSTNGKHQLKFIAKPGSVAGGIYGIRLLKP</sequence>
<evidence type="ECO:0000259" key="4">
    <source>
        <dbReference type="Pfam" id="PF16375"/>
    </source>
</evidence>
<dbReference type="Pfam" id="PF20620">
    <property type="entry name" value="DUF6805"/>
    <property type="match status" value="1"/>
</dbReference>
<dbReference type="InterPro" id="IPR046544">
    <property type="entry name" value="GH146_SB_dom"/>
</dbReference>
<reference evidence="7 8" key="1">
    <citation type="submission" date="2024-09" db="EMBL/GenBank/DDBJ databases">
        <authorList>
            <person name="Sun Q."/>
            <person name="Mori K."/>
        </authorList>
    </citation>
    <scope>NUCLEOTIDE SEQUENCE [LARGE SCALE GENOMIC DNA]</scope>
    <source>
        <strain evidence="7 8">KCTC 23315</strain>
    </source>
</reference>
<keyword evidence="8" id="KW-1185">Reference proteome</keyword>
<dbReference type="InterPro" id="IPR008928">
    <property type="entry name" value="6-hairpin_glycosidase_sf"/>
</dbReference>
<evidence type="ECO:0000259" key="6">
    <source>
        <dbReference type="Pfam" id="PF20736"/>
    </source>
</evidence>
<dbReference type="PANTHER" id="PTHR31151">
    <property type="entry name" value="PROLINE-TRNA LIGASE (DUF1680)"/>
    <property type="match status" value="1"/>
</dbReference>
<feature type="domain" description="DUF4986" evidence="4">
    <location>
        <begin position="566"/>
        <end position="646"/>
    </location>
</feature>
<name>A0ABV6B8Z8_9GAMM</name>
<dbReference type="EMBL" id="JBHLXP010000001">
    <property type="protein sequence ID" value="MFC0047339.1"/>
    <property type="molecule type" value="Genomic_DNA"/>
</dbReference>
<feature type="signal peptide" evidence="2">
    <location>
        <begin position="1"/>
        <end position="22"/>
    </location>
</feature>
<dbReference type="Proteomes" id="UP001589813">
    <property type="component" value="Unassembled WGS sequence"/>
</dbReference>
<dbReference type="PANTHER" id="PTHR31151:SF0">
    <property type="entry name" value="PROLINE-TRNA LIGASE (DUF1680)"/>
    <property type="match status" value="1"/>
</dbReference>
<dbReference type="InterPro" id="IPR049046">
    <property type="entry name" value="Beta-AFase-like_GH127_middle"/>
</dbReference>
<protein>
    <submittedName>
        <fullName evidence="7">Beta-L-arabinofuranosidase domain-containing protein</fullName>
    </submittedName>
</protein>
<dbReference type="RefSeq" id="WP_377240537.1">
    <property type="nucleotide sequence ID" value="NZ_JBHLXP010000001.1"/>
</dbReference>
<proteinExistence type="predicted"/>
<feature type="region of interest" description="Disordered" evidence="1">
    <location>
        <begin position="680"/>
        <end position="705"/>
    </location>
</feature>
<evidence type="ECO:0000256" key="1">
    <source>
        <dbReference type="SAM" id="MobiDB-lite"/>
    </source>
</evidence>
<feature type="chain" id="PRO_5046633591" evidence="2">
    <location>
        <begin position="23"/>
        <end position="807"/>
    </location>
</feature>
<evidence type="ECO:0000259" key="5">
    <source>
        <dbReference type="Pfam" id="PF20620"/>
    </source>
</evidence>
<dbReference type="InterPro" id="IPR012878">
    <property type="entry name" value="Beta-AFase-like_GH127_cat"/>
</dbReference>
<organism evidence="7 8">
    <name type="scientific">Rheinheimera tilapiae</name>
    <dbReference type="NCBI Taxonomy" id="875043"/>
    <lineage>
        <taxon>Bacteria</taxon>
        <taxon>Pseudomonadati</taxon>
        <taxon>Pseudomonadota</taxon>
        <taxon>Gammaproteobacteria</taxon>
        <taxon>Chromatiales</taxon>
        <taxon>Chromatiaceae</taxon>
        <taxon>Rheinheimera</taxon>
    </lineage>
</organism>
<gene>
    <name evidence="7" type="ORF">ACFFJP_03420</name>
</gene>
<keyword evidence="2" id="KW-0732">Signal</keyword>
<evidence type="ECO:0000313" key="8">
    <source>
        <dbReference type="Proteomes" id="UP001589813"/>
    </source>
</evidence>
<evidence type="ECO:0000313" key="7">
    <source>
        <dbReference type="EMBL" id="MFC0047339.1"/>
    </source>
</evidence>